<organism evidence="1 2">
    <name type="scientific">Melghirimyces thermohalophilus</name>
    <dbReference type="NCBI Taxonomy" id="1236220"/>
    <lineage>
        <taxon>Bacteria</taxon>
        <taxon>Bacillati</taxon>
        <taxon>Bacillota</taxon>
        <taxon>Bacilli</taxon>
        <taxon>Bacillales</taxon>
        <taxon>Thermoactinomycetaceae</taxon>
        <taxon>Melghirimyces</taxon>
    </lineage>
</organism>
<name>A0A1G6KMT3_9BACL</name>
<protein>
    <submittedName>
        <fullName evidence="1">Uncharacterized protein</fullName>
    </submittedName>
</protein>
<dbReference type="STRING" id="1236220.SAMN04488112_10665"/>
<keyword evidence="2" id="KW-1185">Reference proteome</keyword>
<evidence type="ECO:0000313" key="1">
    <source>
        <dbReference type="EMBL" id="SDC32283.1"/>
    </source>
</evidence>
<dbReference type="Proteomes" id="UP000199387">
    <property type="component" value="Unassembled WGS sequence"/>
</dbReference>
<sequence>MRSVALKLPLLIFQRPKRCRIWHRAWIILRRVAGLHRASPSTSLDNEQINLFDCN</sequence>
<reference evidence="1 2" key="1">
    <citation type="submission" date="2016-10" db="EMBL/GenBank/DDBJ databases">
        <authorList>
            <person name="de Groot N.N."/>
        </authorList>
    </citation>
    <scope>NUCLEOTIDE SEQUENCE [LARGE SCALE GENOMIC DNA]</scope>
    <source>
        <strain evidence="1 2">DSM 45514</strain>
    </source>
</reference>
<dbReference type="EMBL" id="FMZA01000006">
    <property type="protein sequence ID" value="SDC32283.1"/>
    <property type="molecule type" value="Genomic_DNA"/>
</dbReference>
<dbReference type="AlphaFoldDB" id="A0A1G6KMT3"/>
<proteinExistence type="predicted"/>
<accession>A0A1G6KMT3</accession>
<gene>
    <name evidence="1" type="ORF">SAMN04488112_10665</name>
</gene>
<evidence type="ECO:0000313" key="2">
    <source>
        <dbReference type="Proteomes" id="UP000199387"/>
    </source>
</evidence>